<evidence type="ECO:0000313" key="2">
    <source>
        <dbReference type="EMBL" id="WNG44873.1"/>
    </source>
</evidence>
<dbReference type="Gene3D" id="3.30.420.10">
    <property type="entry name" value="Ribonuclease H-like superfamily/Ribonuclease H"/>
    <property type="match status" value="1"/>
</dbReference>
<sequence length="120" mass="13475">MMTIEGATTAEVFDAFVEHFLVPELKPGDVVVLDNVGAHKPVYIRQRIEAAGAFVLFLPPYSPDLNPIELCWSKFKHLLQHAEARTRGELDDAIAEAMNAITPHDAMGWFRHCGYWAKPD</sequence>
<dbReference type="SUPFAM" id="SSF50621">
    <property type="entry name" value="Alanine racemase C-terminal domain-like"/>
    <property type="match status" value="1"/>
</dbReference>
<dbReference type="InterPro" id="IPR038717">
    <property type="entry name" value="Tc1-like_DDE_dom"/>
</dbReference>
<organism evidence="2 3">
    <name type="scientific">Archangium minus</name>
    <dbReference type="NCBI Taxonomy" id="83450"/>
    <lineage>
        <taxon>Bacteria</taxon>
        <taxon>Pseudomonadati</taxon>
        <taxon>Myxococcota</taxon>
        <taxon>Myxococcia</taxon>
        <taxon>Myxococcales</taxon>
        <taxon>Cystobacterineae</taxon>
        <taxon>Archangiaceae</taxon>
        <taxon>Archangium</taxon>
    </lineage>
</organism>
<name>A0ABY9WME1_9BACT</name>
<dbReference type="InterPro" id="IPR009006">
    <property type="entry name" value="Ala_racemase/Decarboxylase_C"/>
</dbReference>
<dbReference type="PANTHER" id="PTHR46564:SF1">
    <property type="entry name" value="TRANSPOSASE"/>
    <property type="match status" value="1"/>
</dbReference>
<dbReference type="EMBL" id="CP043494">
    <property type="protein sequence ID" value="WNG44873.1"/>
    <property type="molecule type" value="Genomic_DNA"/>
</dbReference>
<proteinExistence type="predicted"/>
<accession>A0ABY9WME1</accession>
<gene>
    <name evidence="2" type="ORF">F0U60_12795</name>
</gene>
<dbReference type="PANTHER" id="PTHR46564">
    <property type="entry name" value="TRANSPOSASE"/>
    <property type="match status" value="1"/>
</dbReference>
<dbReference type="Proteomes" id="UP001611383">
    <property type="component" value="Chromosome"/>
</dbReference>
<protein>
    <submittedName>
        <fullName evidence="2">Transposase</fullName>
    </submittedName>
</protein>
<feature type="domain" description="Tc1-like transposase DDE" evidence="1">
    <location>
        <begin position="2"/>
        <end position="90"/>
    </location>
</feature>
<reference evidence="2 3" key="1">
    <citation type="submission" date="2019-08" db="EMBL/GenBank/DDBJ databases">
        <title>Archangium and Cystobacter genomes.</title>
        <authorList>
            <person name="Chen I.-C.K."/>
            <person name="Wielgoss S."/>
        </authorList>
    </citation>
    <scope>NUCLEOTIDE SEQUENCE [LARGE SCALE GENOMIC DNA]</scope>
    <source>
        <strain evidence="2 3">Cbm 6</strain>
    </source>
</reference>
<evidence type="ECO:0000313" key="3">
    <source>
        <dbReference type="Proteomes" id="UP001611383"/>
    </source>
</evidence>
<keyword evidence="3" id="KW-1185">Reference proteome</keyword>
<dbReference type="Pfam" id="PF13358">
    <property type="entry name" value="DDE_3"/>
    <property type="match status" value="1"/>
</dbReference>
<dbReference type="InterPro" id="IPR036397">
    <property type="entry name" value="RNaseH_sf"/>
</dbReference>
<evidence type="ECO:0000259" key="1">
    <source>
        <dbReference type="Pfam" id="PF13358"/>
    </source>
</evidence>